<accession>A0A9P1BUC3</accession>
<organism evidence="1">
    <name type="scientific">Cladocopium goreaui</name>
    <dbReference type="NCBI Taxonomy" id="2562237"/>
    <lineage>
        <taxon>Eukaryota</taxon>
        <taxon>Sar</taxon>
        <taxon>Alveolata</taxon>
        <taxon>Dinophyceae</taxon>
        <taxon>Suessiales</taxon>
        <taxon>Symbiodiniaceae</taxon>
        <taxon>Cladocopium</taxon>
    </lineage>
</organism>
<evidence type="ECO:0000313" key="2">
    <source>
        <dbReference type="EMBL" id="CAL1132782.1"/>
    </source>
</evidence>
<gene>
    <name evidence="1" type="ORF">C1SCF055_LOCUS7359</name>
</gene>
<reference evidence="2" key="2">
    <citation type="submission" date="2024-04" db="EMBL/GenBank/DDBJ databases">
        <authorList>
            <person name="Chen Y."/>
            <person name="Shah S."/>
            <person name="Dougan E. K."/>
            <person name="Thang M."/>
            <person name="Chan C."/>
        </authorList>
    </citation>
    <scope>NUCLEOTIDE SEQUENCE [LARGE SCALE GENOMIC DNA]</scope>
</reference>
<name>A0A9P1BUC3_9DINO</name>
<evidence type="ECO:0000313" key="1">
    <source>
        <dbReference type="EMBL" id="CAI3979407.1"/>
    </source>
</evidence>
<comment type="caution">
    <text evidence="1">The sequence shown here is derived from an EMBL/GenBank/DDBJ whole genome shotgun (WGS) entry which is preliminary data.</text>
</comment>
<sequence>MPASKVKIERMLLASRDEVQKVLEEASPEDLPVLGKLWKNIDLVKEYLISLPSARKTRDEITEMFERWFDDLSHDAAILHAQLESDQEDFSELEASKLWNTINMLEGIACLGQSGWEAPTFEAGHFQKRLNSSIDNCLEKLKAACHATAIVNLPRVNDLIRWQSKINAWHLIKPDWAKQVRMLIEAHFEQAASEAKKVHELGNRVIVVARQENVKDIAAEVDALDGWKMEAIFHESFDALQKQFQQVFENASELALSSVKAVLESPASTPKFDFTMLGEVATSIEESRLAWDGAQGVAPQTRACLATWHQHLRGAVTGWLSDLLEGSRVVLQNVAELAAGNSDQETQPN</sequence>
<proteinExistence type="predicted"/>
<dbReference type="Proteomes" id="UP001152797">
    <property type="component" value="Unassembled WGS sequence"/>
</dbReference>
<evidence type="ECO:0000313" key="3">
    <source>
        <dbReference type="Proteomes" id="UP001152797"/>
    </source>
</evidence>
<dbReference type="EMBL" id="CAMXCT010000482">
    <property type="protein sequence ID" value="CAI3979407.1"/>
    <property type="molecule type" value="Genomic_DNA"/>
</dbReference>
<keyword evidence="3" id="KW-1185">Reference proteome</keyword>
<protein>
    <submittedName>
        <fullName evidence="1">Uncharacterized protein</fullName>
    </submittedName>
</protein>
<dbReference type="AlphaFoldDB" id="A0A9P1BUC3"/>
<reference evidence="1" key="1">
    <citation type="submission" date="2022-10" db="EMBL/GenBank/DDBJ databases">
        <authorList>
            <person name="Chen Y."/>
            <person name="Dougan E. K."/>
            <person name="Chan C."/>
            <person name="Rhodes N."/>
            <person name="Thang M."/>
        </authorList>
    </citation>
    <scope>NUCLEOTIDE SEQUENCE</scope>
</reference>
<dbReference type="EMBL" id="CAMXCT030000482">
    <property type="protein sequence ID" value="CAL4766719.1"/>
    <property type="molecule type" value="Genomic_DNA"/>
</dbReference>
<dbReference type="EMBL" id="CAMXCT020000482">
    <property type="protein sequence ID" value="CAL1132782.1"/>
    <property type="molecule type" value="Genomic_DNA"/>
</dbReference>